<dbReference type="VEuPathDB" id="FungiDB:SPSK_00628"/>
<dbReference type="KEGG" id="ssck:SPSK_00628"/>
<dbReference type="OrthoDB" id="5418574at2759"/>
<dbReference type="EMBL" id="AXCR01000012">
    <property type="protein sequence ID" value="KJR80116.1"/>
    <property type="molecule type" value="Genomic_DNA"/>
</dbReference>
<name>A0A0F2LW44_SPOSC</name>
<evidence type="ECO:0000313" key="2">
    <source>
        <dbReference type="Proteomes" id="UP000033710"/>
    </source>
</evidence>
<gene>
    <name evidence="1" type="ORF">SPSK_00628</name>
</gene>
<sequence>MSIITTPVLQSLWTDAQQVPLEWATTRFREHVFNRIVFNRDPWVVSSQQPPPHNPGVARRVDLVVERIDPATGSRDTVLFAKLKRTSATQTELAECELQACTAGCAYFSIAGV</sequence>
<accession>A0A0F2LW44</accession>
<evidence type="ECO:0000313" key="1">
    <source>
        <dbReference type="EMBL" id="KJR80116.1"/>
    </source>
</evidence>
<dbReference type="GeneID" id="27662869"/>
<dbReference type="RefSeq" id="XP_016582792.1">
    <property type="nucleotide sequence ID" value="XM_016727592.1"/>
</dbReference>
<dbReference type="Proteomes" id="UP000033710">
    <property type="component" value="Unassembled WGS sequence"/>
</dbReference>
<organism evidence="1 2">
    <name type="scientific">Sporothrix schenckii 1099-18</name>
    <dbReference type="NCBI Taxonomy" id="1397361"/>
    <lineage>
        <taxon>Eukaryota</taxon>
        <taxon>Fungi</taxon>
        <taxon>Dikarya</taxon>
        <taxon>Ascomycota</taxon>
        <taxon>Pezizomycotina</taxon>
        <taxon>Sordariomycetes</taxon>
        <taxon>Sordariomycetidae</taxon>
        <taxon>Ophiostomatales</taxon>
        <taxon>Ophiostomataceae</taxon>
        <taxon>Sporothrix</taxon>
    </lineage>
</organism>
<reference evidence="1 2" key="2">
    <citation type="journal article" date="2015" name="Eukaryot. Cell">
        <title>Asexual propagation of a virulent clone complex in a human and feline outbreak of sporotrichosis.</title>
        <authorList>
            <person name="Teixeira Mde M."/>
            <person name="Rodrigues A.M."/>
            <person name="Tsui C.K."/>
            <person name="de Almeida L.G."/>
            <person name="Van Diepeningen A.D."/>
            <person name="van den Ende B.G."/>
            <person name="Fernandes G.F."/>
            <person name="Kano R."/>
            <person name="Hamelin R.C."/>
            <person name="Lopes-Bezerra L.M."/>
            <person name="Vasconcelos A.T."/>
            <person name="de Hoog S."/>
            <person name="de Camargo Z.P."/>
            <person name="Felipe M.S."/>
        </authorList>
    </citation>
    <scope>NUCLEOTIDE SEQUENCE [LARGE SCALE GENOMIC DNA]</scope>
    <source>
        <strain evidence="1 2">1099-18</strain>
    </source>
</reference>
<reference evidence="1 2" key="1">
    <citation type="journal article" date="2014" name="BMC Genomics">
        <title>Comparative genomics of the major fungal agents of human and animal Sporotrichosis: Sporothrix schenckii and Sporothrix brasiliensis.</title>
        <authorList>
            <person name="Teixeira M.M."/>
            <person name="de Almeida L.G."/>
            <person name="Kubitschek-Barreira P."/>
            <person name="Alves F.L."/>
            <person name="Kioshima E.S."/>
            <person name="Abadio A.K."/>
            <person name="Fernandes L."/>
            <person name="Derengowski L.S."/>
            <person name="Ferreira K.S."/>
            <person name="Souza R.C."/>
            <person name="Ruiz J.C."/>
            <person name="de Andrade N.C."/>
            <person name="Paes H.C."/>
            <person name="Nicola A.M."/>
            <person name="Albuquerque P."/>
            <person name="Gerber A.L."/>
            <person name="Martins V.P."/>
            <person name="Peconick L.D."/>
            <person name="Neto A.V."/>
            <person name="Chaucanez C.B."/>
            <person name="Silva P.A."/>
            <person name="Cunha O.L."/>
            <person name="de Oliveira F.F."/>
            <person name="dos Santos T.C."/>
            <person name="Barros A.L."/>
            <person name="Soares M.A."/>
            <person name="de Oliveira L.M."/>
            <person name="Marini M.M."/>
            <person name="Villalobos-Duno H."/>
            <person name="Cunha M.M."/>
            <person name="de Hoog S."/>
            <person name="da Silveira J.F."/>
            <person name="Henrissat B."/>
            <person name="Nino-Vega G.A."/>
            <person name="Cisalpino P.S."/>
            <person name="Mora-Montes H.M."/>
            <person name="Almeida S.R."/>
            <person name="Stajich J.E."/>
            <person name="Lopes-Bezerra L.M."/>
            <person name="Vasconcelos A.T."/>
            <person name="Felipe M.S."/>
        </authorList>
    </citation>
    <scope>NUCLEOTIDE SEQUENCE [LARGE SCALE GENOMIC DNA]</scope>
    <source>
        <strain evidence="1 2">1099-18</strain>
    </source>
</reference>
<protein>
    <submittedName>
        <fullName evidence="1">Uncharacterized protein</fullName>
    </submittedName>
</protein>
<dbReference type="AlphaFoldDB" id="A0A0F2LW44"/>
<comment type="caution">
    <text evidence="1">The sequence shown here is derived from an EMBL/GenBank/DDBJ whole genome shotgun (WGS) entry which is preliminary data.</text>
</comment>
<proteinExistence type="predicted"/>